<dbReference type="PATRIC" id="fig|1121015.4.peg.1439"/>
<proteinExistence type="predicted"/>
<dbReference type="EMBL" id="AVCI01000005">
    <property type="protein sequence ID" value="KFN43550.1"/>
    <property type="molecule type" value="Genomic_DNA"/>
</dbReference>
<evidence type="ECO:0000256" key="2">
    <source>
        <dbReference type="SAM" id="SignalP"/>
    </source>
</evidence>
<feature type="signal peptide" evidence="2">
    <location>
        <begin position="1"/>
        <end position="20"/>
    </location>
</feature>
<gene>
    <name evidence="3" type="ORF">N789_09755</name>
</gene>
<sequence length="209" mass="22534">MKRAASLTAACLLLLVPVHGQEARAQGGIHRCVGADGRSIFTDRRCEDMQGTEQVTAPAGAVGASAHVAVRSCARTRDDLLFGVRSALESQDVNRFAAYYHWTGMGTTEAYRLMDRLSVFSERPLVDAQLVSSMDFRDQEAPAAPAEFVDGPTSAELSLGLEAPPAPPPPGPPAPDLIRVDQMSSRSDAGSQTTYFHLQANAGCWWIRY</sequence>
<dbReference type="STRING" id="1121015.GCA_000420545_00763"/>
<keyword evidence="2" id="KW-0732">Signal</keyword>
<evidence type="ECO:0008006" key="5">
    <source>
        <dbReference type="Google" id="ProtNLM"/>
    </source>
</evidence>
<reference evidence="3 4" key="1">
    <citation type="submission" date="2013-09" db="EMBL/GenBank/DDBJ databases">
        <title>Genome sequencing of Arenimonas oryziterrae.</title>
        <authorList>
            <person name="Chen F."/>
            <person name="Wang G."/>
        </authorList>
    </citation>
    <scope>NUCLEOTIDE SEQUENCE [LARGE SCALE GENOMIC DNA]</scope>
    <source>
        <strain evidence="3 4">YC6267</strain>
    </source>
</reference>
<feature type="region of interest" description="Disordered" evidence="1">
    <location>
        <begin position="157"/>
        <end position="177"/>
    </location>
</feature>
<evidence type="ECO:0000313" key="4">
    <source>
        <dbReference type="Proteomes" id="UP000029385"/>
    </source>
</evidence>
<name>A0A091BGR3_9GAMM</name>
<dbReference type="AlphaFoldDB" id="A0A091BGR3"/>
<keyword evidence="4" id="KW-1185">Reference proteome</keyword>
<comment type="caution">
    <text evidence="3">The sequence shown here is derived from an EMBL/GenBank/DDBJ whole genome shotgun (WGS) entry which is preliminary data.</text>
</comment>
<evidence type="ECO:0000313" key="3">
    <source>
        <dbReference type="EMBL" id="KFN43550.1"/>
    </source>
</evidence>
<dbReference type="eggNOG" id="ENOG5032E70">
    <property type="taxonomic scope" value="Bacteria"/>
</dbReference>
<dbReference type="RefSeq" id="WP_022968415.1">
    <property type="nucleotide sequence ID" value="NZ_ATVD01000001.1"/>
</dbReference>
<organism evidence="3 4">
    <name type="scientific">Arenimonas oryziterrae DSM 21050 = YC6267</name>
    <dbReference type="NCBI Taxonomy" id="1121015"/>
    <lineage>
        <taxon>Bacteria</taxon>
        <taxon>Pseudomonadati</taxon>
        <taxon>Pseudomonadota</taxon>
        <taxon>Gammaproteobacteria</taxon>
        <taxon>Lysobacterales</taxon>
        <taxon>Lysobacteraceae</taxon>
        <taxon>Arenimonas</taxon>
    </lineage>
</organism>
<accession>A0A091BGR3</accession>
<dbReference type="OrthoDB" id="5956287at2"/>
<evidence type="ECO:0000256" key="1">
    <source>
        <dbReference type="SAM" id="MobiDB-lite"/>
    </source>
</evidence>
<dbReference type="Proteomes" id="UP000029385">
    <property type="component" value="Unassembled WGS sequence"/>
</dbReference>
<feature type="compositionally biased region" description="Pro residues" evidence="1">
    <location>
        <begin position="164"/>
        <end position="175"/>
    </location>
</feature>
<protein>
    <recommendedName>
        <fullName evidence="5">DUF4124 domain-containing protein</fullName>
    </recommendedName>
</protein>
<feature type="chain" id="PRO_5001871557" description="DUF4124 domain-containing protein" evidence="2">
    <location>
        <begin position="21"/>
        <end position="209"/>
    </location>
</feature>